<organism evidence="1 2">
    <name type="scientific">Parelaphostrongylus tenuis</name>
    <name type="common">Meningeal worm</name>
    <dbReference type="NCBI Taxonomy" id="148309"/>
    <lineage>
        <taxon>Eukaryota</taxon>
        <taxon>Metazoa</taxon>
        <taxon>Ecdysozoa</taxon>
        <taxon>Nematoda</taxon>
        <taxon>Chromadorea</taxon>
        <taxon>Rhabditida</taxon>
        <taxon>Rhabditina</taxon>
        <taxon>Rhabditomorpha</taxon>
        <taxon>Strongyloidea</taxon>
        <taxon>Metastrongylidae</taxon>
        <taxon>Parelaphostrongylus</taxon>
    </lineage>
</organism>
<comment type="caution">
    <text evidence="1">The sequence shown here is derived from an EMBL/GenBank/DDBJ whole genome shotgun (WGS) entry which is preliminary data.</text>
</comment>
<dbReference type="EMBL" id="JAHQIW010005471">
    <property type="protein sequence ID" value="KAJ1366118.1"/>
    <property type="molecule type" value="Genomic_DNA"/>
</dbReference>
<sequence>MTYVAEDVRDLPEKAQFGFLAMVKSNHHYGLNSREEESNGKCAEVSTLREDRPSMLVSK</sequence>
<evidence type="ECO:0000313" key="2">
    <source>
        <dbReference type="Proteomes" id="UP001196413"/>
    </source>
</evidence>
<accession>A0AAD5QYB6</accession>
<protein>
    <submittedName>
        <fullName evidence="1">Uncharacterized protein</fullName>
    </submittedName>
</protein>
<dbReference type="Proteomes" id="UP001196413">
    <property type="component" value="Unassembled WGS sequence"/>
</dbReference>
<dbReference type="AlphaFoldDB" id="A0AAD5QYB6"/>
<reference evidence="1" key="1">
    <citation type="submission" date="2021-06" db="EMBL/GenBank/DDBJ databases">
        <title>Parelaphostrongylus tenuis whole genome reference sequence.</title>
        <authorList>
            <person name="Garwood T.J."/>
            <person name="Larsen P.A."/>
            <person name="Fountain-Jones N.M."/>
            <person name="Garbe J.R."/>
            <person name="Macchietto M.G."/>
            <person name="Kania S.A."/>
            <person name="Gerhold R.W."/>
            <person name="Richards J.E."/>
            <person name="Wolf T.M."/>
        </authorList>
    </citation>
    <scope>NUCLEOTIDE SEQUENCE</scope>
    <source>
        <strain evidence="1">MNPRO001-30</strain>
        <tissue evidence="1">Meninges</tissue>
    </source>
</reference>
<gene>
    <name evidence="1" type="ORF">KIN20_026714</name>
</gene>
<keyword evidence="2" id="KW-1185">Reference proteome</keyword>
<proteinExistence type="predicted"/>
<evidence type="ECO:0000313" key="1">
    <source>
        <dbReference type="EMBL" id="KAJ1366118.1"/>
    </source>
</evidence>
<name>A0AAD5QYB6_PARTN</name>